<comment type="subcellular location">
    <subcellularLocation>
        <location evidence="2">Membrane</location>
    </subcellularLocation>
</comment>
<dbReference type="PANTHER" id="PTHR45453:SF1">
    <property type="entry name" value="PHOSPHATE REGULON SENSOR PROTEIN PHOR"/>
    <property type="match status" value="1"/>
</dbReference>
<keyword evidence="7" id="KW-0902">Two-component regulatory system</keyword>
<dbReference type="GO" id="GO:0004721">
    <property type="term" value="F:phosphoprotein phosphatase activity"/>
    <property type="evidence" value="ECO:0007669"/>
    <property type="project" value="TreeGrafter"/>
</dbReference>
<keyword evidence="11" id="KW-0067">ATP-binding</keyword>
<dbReference type="InterPro" id="IPR005467">
    <property type="entry name" value="His_kinase_dom"/>
</dbReference>
<dbReference type="GO" id="GO:0000155">
    <property type="term" value="F:phosphorelay sensor kinase activity"/>
    <property type="evidence" value="ECO:0007669"/>
    <property type="project" value="InterPro"/>
</dbReference>
<keyword evidence="8 9" id="KW-0472">Membrane</keyword>
<dbReference type="SMART" id="SM00387">
    <property type="entry name" value="HATPase_c"/>
    <property type="match status" value="1"/>
</dbReference>
<evidence type="ECO:0000256" key="4">
    <source>
        <dbReference type="ARBA" id="ARBA00022553"/>
    </source>
</evidence>
<dbReference type="EMBL" id="DVNB01000114">
    <property type="protein sequence ID" value="HIU58345.1"/>
    <property type="molecule type" value="Genomic_DNA"/>
</dbReference>
<dbReference type="PRINTS" id="PR00344">
    <property type="entry name" value="BCTRLSENSOR"/>
</dbReference>
<proteinExistence type="predicted"/>
<evidence type="ECO:0000256" key="8">
    <source>
        <dbReference type="ARBA" id="ARBA00023136"/>
    </source>
</evidence>
<feature type="transmembrane region" description="Helical" evidence="9">
    <location>
        <begin position="24"/>
        <end position="51"/>
    </location>
</feature>
<keyword evidence="9" id="KW-0812">Transmembrane</keyword>
<organism evidence="11 12">
    <name type="scientific">Candidatus Ornithomonoglobus merdipullorum</name>
    <dbReference type="NCBI Taxonomy" id="2840895"/>
    <lineage>
        <taxon>Bacteria</taxon>
        <taxon>Bacillati</taxon>
        <taxon>Bacillota</taxon>
        <taxon>Clostridia</taxon>
        <taxon>Candidatus Ornithomonoglobus</taxon>
    </lineage>
</organism>
<evidence type="ECO:0000256" key="6">
    <source>
        <dbReference type="ARBA" id="ARBA00022777"/>
    </source>
</evidence>
<dbReference type="InterPro" id="IPR036890">
    <property type="entry name" value="HATPase_C_sf"/>
</dbReference>
<reference evidence="11" key="1">
    <citation type="submission" date="2020-10" db="EMBL/GenBank/DDBJ databases">
        <authorList>
            <person name="Gilroy R."/>
        </authorList>
    </citation>
    <scope>NUCLEOTIDE SEQUENCE</scope>
    <source>
        <strain evidence="11">USAMLcec3-3695</strain>
    </source>
</reference>
<evidence type="ECO:0000259" key="10">
    <source>
        <dbReference type="PROSITE" id="PS50109"/>
    </source>
</evidence>
<evidence type="ECO:0000256" key="7">
    <source>
        <dbReference type="ARBA" id="ARBA00023012"/>
    </source>
</evidence>
<dbReference type="GO" id="GO:0016036">
    <property type="term" value="P:cellular response to phosphate starvation"/>
    <property type="evidence" value="ECO:0007669"/>
    <property type="project" value="TreeGrafter"/>
</dbReference>
<keyword evidence="9" id="KW-1133">Transmembrane helix</keyword>
<dbReference type="CDD" id="cd00075">
    <property type="entry name" value="HATPase"/>
    <property type="match status" value="1"/>
</dbReference>
<accession>A0A9D1MDF7</accession>
<keyword evidence="11" id="KW-0547">Nucleotide-binding</keyword>
<evidence type="ECO:0000313" key="11">
    <source>
        <dbReference type="EMBL" id="HIU58345.1"/>
    </source>
</evidence>
<dbReference type="AlphaFoldDB" id="A0A9D1MDF7"/>
<evidence type="ECO:0000256" key="3">
    <source>
        <dbReference type="ARBA" id="ARBA00012438"/>
    </source>
</evidence>
<comment type="caution">
    <text evidence="11">The sequence shown here is derived from an EMBL/GenBank/DDBJ whole genome shotgun (WGS) entry which is preliminary data.</text>
</comment>
<comment type="catalytic activity">
    <reaction evidence="1">
        <text>ATP + protein L-histidine = ADP + protein N-phospho-L-histidine.</text>
        <dbReference type="EC" id="2.7.13.3"/>
    </reaction>
</comment>
<dbReference type="EC" id="2.7.13.3" evidence="3"/>
<evidence type="ECO:0000256" key="2">
    <source>
        <dbReference type="ARBA" id="ARBA00004370"/>
    </source>
</evidence>
<keyword evidence="4" id="KW-0597">Phosphoprotein</keyword>
<sequence length="463" mass="51275">MAETITAAADRHKKKKVYSIKNTIFRNVFLSVCISTAAAVFAMVAIVFILFGTKVSSDLKNDTVHYAGYMNTLAYTAQRVDFLSDIYDAENDERVTYIAADGTVIYDSDVNVSNLENHLARPEVQEAVAEGVGESHRSSDTVGEQIYYYAVRLDDGTILRGSKPSTVMLETLLILIPAGILLMALVVIVTGTVTRHITARIMQPIYDIDINNIDDDGIYEELLPFFKRIEAENREKEKTEAIRREFSANVSHELKTPLTSISGYAQMITNGMAKPEDVNMFGLKIEREAERLILLINDIIRLSNLDETSGIAEPEEVKLNDVVTDTLSHLEPQIARKEVQVYYSGEDSIIRGTRTLIGELAYNIIDNAIKYNKQGGRIDIYVGRSPGGVDFSVSDTGIGIAEEDIDRIFERFYRVDKSHSKTVGGTGLGLSIVKHVAMVHGADIKVKSKIGEGTTITVTFKEA</sequence>
<keyword evidence="5" id="KW-0808">Transferase</keyword>
<dbReference type="PANTHER" id="PTHR45453">
    <property type="entry name" value="PHOSPHATE REGULON SENSOR PROTEIN PHOR"/>
    <property type="match status" value="1"/>
</dbReference>
<dbReference type="InterPro" id="IPR003661">
    <property type="entry name" value="HisK_dim/P_dom"/>
</dbReference>
<dbReference type="InterPro" id="IPR050351">
    <property type="entry name" value="BphY/WalK/GraS-like"/>
</dbReference>
<evidence type="ECO:0000313" key="12">
    <source>
        <dbReference type="Proteomes" id="UP000824109"/>
    </source>
</evidence>
<dbReference type="SMART" id="SM00388">
    <property type="entry name" value="HisKA"/>
    <property type="match status" value="1"/>
</dbReference>
<dbReference type="FunFam" id="1.10.287.130:FF:000001">
    <property type="entry name" value="Two-component sensor histidine kinase"/>
    <property type="match status" value="1"/>
</dbReference>
<dbReference type="FunFam" id="3.30.565.10:FF:000006">
    <property type="entry name" value="Sensor histidine kinase WalK"/>
    <property type="match status" value="1"/>
</dbReference>
<dbReference type="Pfam" id="PF02518">
    <property type="entry name" value="HATPase_c"/>
    <property type="match status" value="1"/>
</dbReference>
<feature type="transmembrane region" description="Helical" evidence="9">
    <location>
        <begin position="172"/>
        <end position="193"/>
    </location>
</feature>
<dbReference type="SUPFAM" id="SSF55874">
    <property type="entry name" value="ATPase domain of HSP90 chaperone/DNA topoisomerase II/histidine kinase"/>
    <property type="match status" value="1"/>
</dbReference>
<dbReference type="Pfam" id="PF00512">
    <property type="entry name" value="HisKA"/>
    <property type="match status" value="1"/>
</dbReference>
<dbReference type="InterPro" id="IPR003594">
    <property type="entry name" value="HATPase_dom"/>
</dbReference>
<protein>
    <recommendedName>
        <fullName evidence="3">histidine kinase</fullName>
        <ecNumber evidence="3">2.7.13.3</ecNumber>
    </recommendedName>
</protein>
<dbReference type="SUPFAM" id="SSF47384">
    <property type="entry name" value="Homodimeric domain of signal transducing histidine kinase"/>
    <property type="match status" value="1"/>
</dbReference>
<keyword evidence="6" id="KW-0418">Kinase</keyword>
<dbReference type="PROSITE" id="PS50109">
    <property type="entry name" value="HIS_KIN"/>
    <property type="match status" value="1"/>
</dbReference>
<dbReference type="Gene3D" id="1.10.287.130">
    <property type="match status" value="1"/>
</dbReference>
<evidence type="ECO:0000256" key="1">
    <source>
        <dbReference type="ARBA" id="ARBA00000085"/>
    </source>
</evidence>
<evidence type="ECO:0000256" key="9">
    <source>
        <dbReference type="SAM" id="Phobius"/>
    </source>
</evidence>
<gene>
    <name evidence="11" type="ORF">IAA61_11125</name>
</gene>
<dbReference type="Gene3D" id="3.30.565.10">
    <property type="entry name" value="Histidine kinase-like ATPase, C-terminal domain"/>
    <property type="match status" value="1"/>
</dbReference>
<feature type="domain" description="Histidine kinase" evidence="10">
    <location>
        <begin position="249"/>
        <end position="463"/>
    </location>
</feature>
<dbReference type="InterPro" id="IPR036097">
    <property type="entry name" value="HisK_dim/P_sf"/>
</dbReference>
<dbReference type="CDD" id="cd00082">
    <property type="entry name" value="HisKA"/>
    <property type="match status" value="1"/>
</dbReference>
<dbReference type="InterPro" id="IPR004358">
    <property type="entry name" value="Sig_transdc_His_kin-like_C"/>
</dbReference>
<reference evidence="11" key="2">
    <citation type="journal article" date="2021" name="PeerJ">
        <title>Extensive microbial diversity within the chicken gut microbiome revealed by metagenomics and culture.</title>
        <authorList>
            <person name="Gilroy R."/>
            <person name="Ravi A."/>
            <person name="Getino M."/>
            <person name="Pursley I."/>
            <person name="Horton D.L."/>
            <person name="Alikhan N.F."/>
            <person name="Baker D."/>
            <person name="Gharbi K."/>
            <person name="Hall N."/>
            <person name="Watson M."/>
            <person name="Adriaenssens E.M."/>
            <person name="Foster-Nyarko E."/>
            <person name="Jarju S."/>
            <person name="Secka A."/>
            <person name="Antonio M."/>
            <person name="Oren A."/>
            <person name="Chaudhuri R.R."/>
            <person name="La Ragione R."/>
            <person name="Hildebrand F."/>
            <person name="Pallen M.J."/>
        </authorList>
    </citation>
    <scope>NUCLEOTIDE SEQUENCE</scope>
    <source>
        <strain evidence="11">USAMLcec3-3695</strain>
    </source>
</reference>
<dbReference type="GO" id="GO:0005524">
    <property type="term" value="F:ATP binding"/>
    <property type="evidence" value="ECO:0007669"/>
    <property type="project" value="UniProtKB-KW"/>
</dbReference>
<dbReference type="Proteomes" id="UP000824109">
    <property type="component" value="Unassembled WGS sequence"/>
</dbReference>
<name>A0A9D1MDF7_9FIRM</name>
<dbReference type="GO" id="GO:0005886">
    <property type="term" value="C:plasma membrane"/>
    <property type="evidence" value="ECO:0007669"/>
    <property type="project" value="TreeGrafter"/>
</dbReference>
<evidence type="ECO:0000256" key="5">
    <source>
        <dbReference type="ARBA" id="ARBA00022679"/>
    </source>
</evidence>